<dbReference type="PANTHER" id="PTHR45702:SF6">
    <property type="entry name" value="DISINTEGRIN AND METALLOPROTEINASE DOMAIN-CONTAINING PROTEIN 17"/>
    <property type="match status" value="1"/>
</dbReference>
<keyword evidence="5" id="KW-1185">Reference proteome</keyword>
<dbReference type="GO" id="GO:0007219">
    <property type="term" value="P:Notch signaling pathway"/>
    <property type="evidence" value="ECO:0007669"/>
    <property type="project" value="TreeGrafter"/>
</dbReference>
<dbReference type="Pfam" id="PF13574">
    <property type="entry name" value="Reprolysin_2"/>
    <property type="match status" value="1"/>
</dbReference>
<comment type="caution">
    <text evidence="4">The sequence shown here is derived from an EMBL/GenBank/DDBJ whole genome shotgun (WGS) entry which is preliminary data.</text>
</comment>
<dbReference type="Proteomes" id="UP001208570">
    <property type="component" value="Unassembled WGS sequence"/>
</dbReference>
<dbReference type="Pfam" id="PF16698">
    <property type="entry name" value="ADAM17_MPD"/>
    <property type="match status" value="1"/>
</dbReference>
<feature type="domain" description="Peptidase M12B" evidence="3">
    <location>
        <begin position="220"/>
        <end position="517"/>
    </location>
</feature>
<dbReference type="InterPro" id="IPR024079">
    <property type="entry name" value="MetalloPept_cat_dom_sf"/>
</dbReference>
<protein>
    <recommendedName>
        <fullName evidence="3">Peptidase M12B domain-containing protein</fullName>
    </recommendedName>
</protein>
<sequence>DNFLCEVISGFKINCEARIMNLIVLFISLLQVLCVYGILEEALSHFEPLHSLHVTHRIVKRSLDTSRVLEREIEFDVLDRHFHLKIKHKKPIISSGFKVTAVNKDGAERDVTPSLDNFYRGYDFGYPGKSKVSLYFDEEDTITASIQTPEETYLIEVSIVLCFSVYFCSKDVDRRKNFCEGIHVNNTDAEHSDGDNDEPWDDHRVKRQVLTSVPHTPTINTCPLYLVADYRYFRNMGKANIQKTTSYLLSLVDRIDNIYRETAFSYGFVGMGFEVKEIKIHEYPSTVAGHGIHYNEEKLAWDTKELLEVFSRNRKFLNFCLAHLFTHIPFSNGVLGLAYIGSPRTYSVGGVCSPGDYILSCASVLSAAFSEDRRVVAFCLGHLFTAVRFPTGTLGLSYVASRFRGDPGGICSHQVYYKGGRQLYLNTGWSSSVNRYNRSLLTDESLLVTAHGHNWGSEHDPDTAECSPNSFNGGKYIMYTYSVSGYDQNNKVFSNCSRRSMGAVLRYKSPLCFTELSGSFCGNFRIEQGEECDGGPKGRSGNDPCCDKYCQLKQNAVCRWFRVIFWVTVTMSVVRNVSINHYLKYVGLNSRIPVKQNNTALETAPPVLRQYTNLKTHRVSAGKGKCRRGVCLSFCESEGLHSCVCDNETQSCFWCCKETPTSICKPHPNNYTVPNGTACVMGYCDDQGVCKKQVHDLIERIWQIIESITPDTVVEFMRANIVGTVIVFSLVIWIPASCVVCHLDRKKKREDEKQRQWLRYDNRSLVLDDDQVSGNVAIHRTEGVRVRHSYQHVNIPRTSVRTSVRTDTVI</sequence>
<dbReference type="InterPro" id="IPR036436">
    <property type="entry name" value="Disintegrin_dom_sf"/>
</dbReference>
<comment type="caution">
    <text evidence="1">Lacks conserved residue(s) required for the propagation of feature annotation.</text>
</comment>
<dbReference type="InterPro" id="IPR032029">
    <property type="entry name" value="ADAM17_MPD"/>
</dbReference>
<dbReference type="GO" id="GO:0005886">
    <property type="term" value="C:plasma membrane"/>
    <property type="evidence" value="ECO:0007669"/>
    <property type="project" value="TreeGrafter"/>
</dbReference>
<dbReference type="AlphaFoldDB" id="A0AAD9K7F9"/>
<evidence type="ECO:0000256" key="1">
    <source>
        <dbReference type="PROSITE-ProRule" id="PRU00276"/>
    </source>
</evidence>
<organism evidence="4 5">
    <name type="scientific">Paralvinella palmiformis</name>
    <dbReference type="NCBI Taxonomy" id="53620"/>
    <lineage>
        <taxon>Eukaryota</taxon>
        <taxon>Metazoa</taxon>
        <taxon>Spiralia</taxon>
        <taxon>Lophotrochozoa</taxon>
        <taxon>Annelida</taxon>
        <taxon>Polychaeta</taxon>
        <taxon>Sedentaria</taxon>
        <taxon>Canalipalpata</taxon>
        <taxon>Terebellida</taxon>
        <taxon>Terebelliformia</taxon>
        <taxon>Alvinellidae</taxon>
        <taxon>Paralvinella</taxon>
    </lineage>
</organism>
<feature type="transmembrane region" description="Helical" evidence="2">
    <location>
        <begin position="19"/>
        <end position="39"/>
    </location>
</feature>
<dbReference type="EMBL" id="JAODUP010000043">
    <property type="protein sequence ID" value="KAK2166047.1"/>
    <property type="molecule type" value="Genomic_DNA"/>
</dbReference>
<evidence type="ECO:0000256" key="2">
    <source>
        <dbReference type="SAM" id="Phobius"/>
    </source>
</evidence>
<dbReference type="InterPro" id="IPR051489">
    <property type="entry name" value="ADAM_Metalloproteinase"/>
</dbReference>
<dbReference type="Gene3D" id="4.10.70.10">
    <property type="entry name" value="Disintegrin domain"/>
    <property type="match status" value="1"/>
</dbReference>
<dbReference type="PROSITE" id="PS50215">
    <property type="entry name" value="ADAM_MEPRO"/>
    <property type="match status" value="1"/>
</dbReference>
<evidence type="ECO:0000259" key="3">
    <source>
        <dbReference type="PROSITE" id="PS50215"/>
    </source>
</evidence>
<accession>A0AAD9K7F9</accession>
<keyword evidence="2" id="KW-0812">Transmembrane</keyword>
<dbReference type="Pfam" id="PF13688">
    <property type="entry name" value="Reprolysin_5"/>
    <property type="match status" value="1"/>
</dbReference>
<evidence type="ECO:0000313" key="5">
    <source>
        <dbReference type="Proteomes" id="UP001208570"/>
    </source>
</evidence>
<dbReference type="PANTHER" id="PTHR45702">
    <property type="entry name" value="ADAM10/ADAM17 METALLOPEPTIDASE FAMILY MEMBER"/>
    <property type="match status" value="1"/>
</dbReference>
<proteinExistence type="predicted"/>
<keyword evidence="2" id="KW-0472">Membrane</keyword>
<dbReference type="Gene3D" id="4.10.70.30">
    <property type="match status" value="1"/>
</dbReference>
<dbReference type="Gene3D" id="3.40.390.10">
    <property type="entry name" value="Collagenase (Catalytic Domain)"/>
    <property type="match status" value="2"/>
</dbReference>
<gene>
    <name evidence="4" type="ORF">LSH36_43g05043</name>
</gene>
<feature type="transmembrane region" description="Helical" evidence="2">
    <location>
        <begin position="721"/>
        <end position="743"/>
    </location>
</feature>
<dbReference type="InterPro" id="IPR001590">
    <property type="entry name" value="Peptidase_M12B"/>
</dbReference>
<dbReference type="GO" id="GO:0006509">
    <property type="term" value="P:membrane protein ectodomain proteolysis"/>
    <property type="evidence" value="ECO:0007669"/>
    <property type="project" value="TreeGrafter"/>
</dbReference>
<evidence type="ECO:0000313" key="4">
    <source>
        <dbReference type="EMBL" id="KAK2166047.1"/>
    </source>
</evidence>
<dbReference type="GO" id="GO:0004222">
    <property type="term" value="F:metalloendopeptidase activity"/>
    <property type="evidence" value="ECO:0007669"/>
    <property type="project" value="InterPro"/>
</dbReference>
<feature type="non-terminal residue" evidence="4">
    <location>
        <position position="1"/>
    </location>
</feature>
<keyword evidence="2" id="KW-1133">Transmembrane helix</keyword>
<reference evidence="4" key="1">
    <citation type="journal article" date="2023" name="Mol. Biol. Evol.">
        <title>Third-Generation Sequencing Reveals the Adaptive Role of the Epigenome in Three Deep-Sea Polychaetes.</title>
        <authorList>
            <person name="Perez M."/>
            <person name="Aroh O."/>
            <person name="Sun Y."/>
            <person name="Lan Y."/>
            <person name="Juniper S.K."/>
            <person name="Young C.R."/>
            <person name="Angers B."/>
            <person name="Qian P.Y."/>
        </authorList>
    </citation>
    <scope>NUCLEOTIDE SEQUENCE</scope>
    <source>
        <strain evidence="4">P08H-3</strain>
    </source>
</reference>
<name>A0AAD9K7F9_9ANNE</name>
<dbReference type="SUPFAM" id="SSF55486">
    <property type="entry name" value="Metalloproteases ('zincins'), catalytic domain"/>
    <property type="match status" value="2"/>
</dbReference>